<dbReference type="EMBL" id="JAVRIC010000009">
    <property type="protein sequence ID" value="MDT0497332.1"/>
    <property type="molecule type" value="Genomic_DNA"/>
</dbReference>
<dbReference type="Proteomes" id="UP001254608">
    <property type="component" value="Unassembled WGS sequence"/>
</dbReference>
<evidence type="ECO:0000313" key="3">
    <source>
        <dbReference type="EMBL" id="MDT0497332.1"/>
    </source>
</evidence>
<dbReference type="PANTHER" id="PTHR21193:SF3">
    <property type="entry name" value="OXIDOREDUCTASE-LIKE DOMAIN-CONTAINING PROTEIN 1"/>
    <property type="match status" value="1"/>
</dbReference>
<feature type="region of interest" description="Disordered" evidence="1">
    <location>
        <begin position="1"/>
        <end position="24"/>
    </location>
</feature>
<gene>
    <name evidence="3" type="ORF">RM530_08135</name>
</gene>
<evidence type="ECO:0000313" key="4">
    <source>
        <dbReference type="Proteomes" id="UP001254608"/>
    </source>
</evidence>
<name>A0ABU2WHJ6_9GAMM</name>
<accession>A0ABU2WHJ6</accession>
<evidence type="ECO:0000256" key="1">
    <source>
        <dbReference type="SAM" id="MobiDB-lite"/>
    </source>
</evidence>
<organism evidence="3 4">
    <name type="scientific">Banduia mediterranea</name>
    <dbReference type="NCBI Taxonomy" id="3075609"/>
    <lineage>
        <taxon>Bacteria</taxon>
        <taxon>Pseudomonadati</taxon>
        <taxon>Pseudomonadota</taxon>
        <taxon>Gammaproteobacteria</taxon>
        <taxon>Nevskiales</taxon>
        <taxon>Algiphilaceae</taxon>
        <taxon>Banduia</taxon>
    </lineage>
</organism>
<comment type="caution">
    <text evidence="3">The sequence shown here is derived from an EMBL/GenBank/DDBJ whole genome shotgun (WGS) entry which is preliminary data.</text>
</comment>
<reference evidence="3 4" key="1">
    <citation type="submission" date="2023-09" db="EMBL/GenBank/DDBJ databases">
        <authorList>
            <person name="Rey-Velasco X."/>
        </authorList>
    </citation>
    <scope>NUCLEOTIDE SEQUENCE [LARGE SCALE GENOMIC DNA]</scope>
    <source>
        <strain evidence="3 4">W345</strain>
    </source>
</reference>
<dbReference type="Pfam" id="PF09791">
    <property type="entry name" value="Oxidored-like"/>
    <property type="match status" value="1"/>
</dbReference>
<dbReference type="RefSeq" id="WP_311364726.1">
    <property type="nucleotide sequence ID" value="NZ_JAVRIC010000009.1"/>
</dbReference>
<sequence>MTVLVPDTPNPQDPRPEPPEKPLPSDCCGSGCTPCVLEVYEDALAHYQQALRIWESRQARRD</sequence>
<evidence type="ECO:0000259" key="2">
    <source>
        <dbReference type="Pfam" id="PF09791"/>
    </source>
</evidence>
<protein>
    <submittedName>
        <fullName evidence="3">Oxidoreductase-like domain-containing protein</fullName>
    </submittedName>
</protein>
<keyword evidence="4" id="KW-1185">Reference proteome</keyword>
<dbReference type="InterPro" id="IPR019180">
    <property type="entry name" value="Oxidoreductase-like_N"/>
</dbReference>
<dbReference type="InterPro" id="IPR039251">
    <property type="entry name" value="OXLD1"/>
</dbReference>
<dbReference type="PANTHER" id="PTHR21193">
    <property type="entry name" value="OXIDOREDUCTASE-LIKE DOMAIN-CONTAINING PROTEIN 1"/>
    <property type="match status" value="1"/>
</dbReference>
<proteinExistence type="predicted"/>
<feature type="domain" description="Oxidoreductase-like" evidence="2">
    <location>
        <begin position="15"/>
        <end position="53"/>
    </location>
</feature>